<keyword evidence="2" id="KW-0106">Calcium</keyword>
<dbReference type="InterPro" id="IPR008707">
    <property type="entry name" value="B-propeller_PilY1"/>
</dbReference>
<sequence length="1571" mass="169691">MKILFKLFSLLILIINFNQTSYAKPLPPGSGEGDVPANILILLDSSASMRRTLGDGIPVISSAAIDGNGNRVLTSADKSLGGLYLFNSAGERINFTGTNQSGGSYTRDTWWAGSNTDQRCDYRLRDGSRTTNHLISTTRKYHEARYVTGVTVPGTNISNENLLFAVQFDDRSSSVAVIALDTQYRCRLALTVNSVKHIRGMDISANAAGHIIVGVFGRSGRKNAFQMTCNLNQADCEEITGRGKGQTDVFGRIYDGNRYRLNSDSTRMYISDDGNLYEYATRNVGGQNVISYAWGEKKECRASRNSTINQITQFELSSNDDDIFFVGGSGRELVRVQWTAGYNICTRITGLGTASSLSNAGQAAGNLAADSVRVTNALTAISKSGGRILFSHNSYVDELTEANFTSANRNTAWQIQYGGPKITRLDGAKAAIIAVLTDSTLTSGANFGFGHWNAGEGSQGKTGIRGGKYCHGSGTSCNYYGGWSGNHPAGRSRICTGNSCLNVGIGPEGANNAIPVVERLGVEWGTDSEAFSQIAHDYFFGPVSPHDPNSDCQLNYVIVIGDGEMSGTGTASTSFQGRTAGRLTRMREELGIKTLMVAYGDGIKASGMNRFNELALVGSCDAAGGEDCEQTIVATTPLELQTELQQKIRQILAERLAFTAPSITATIQQGGSLYQAQFAYEQFGEWKGTILRKTLNADGTVEHDPNAPGNWDAAARVRTQAAGGPTDPGTADSRNIWTPIADQSLDYLGNWDNVNEATAPTLEPEMERLGYVLRNYHSSTSKCGGDDTTDDERDGILRFLAGQDFFDYDGDCDTTELRSHVLGDIYHSQLIEIGAPDGNTQFTDNNQEAYFRTINNYQAFKASQQSRRNILYAGSNSGLLHAFSAETGNEEWAFLPPFLIGKLPTLINSRLDGAIDGFKGGSNAVFGVDGSPVVHDVFMKGLTPEGDVEGSASWHTILFQPFGRGGSGFSVLDVTTPLVRDGLGPMHMFSVYNDYINNVVYIMDNEGEVRELEYFSSSAEISASDEALKAQSNFNEAVTADEAIDSETTTNQDAIAVCQSDADVTGEFKTAGTASCYIGRTFTFSDISFNTPNNQSIPENMINVSEMVDGEFLPVEFSDARMIDGQFVITFDEDKIYNPGGSVNETRETTNIFVQTSCTSSSGIDPFFDYSKLGETWSTPRIVRLPSDIEAEREDPANDKYVAIMGAGMANNNLCAGSALFMVELDNMDEPGKLYGGDQNGGPITIVDTSPSGVALGNDIIETPNGSNINNAVPTSPLVITPDTGFGIPWRGAMVYINDREGKITKINLTDSTKNDAKLFDQTTLFRLNASTTNKRYTFFSMDAGVGVTTKDFWLFGGTGDFNKLGDIDRNMDNILYGIRDFDYPYFKHLNGVTIPSFDDQAFTSTAHQGADNAKSIDDATVCSDVTGDTDASLCPDSAESAWVIHLDTQGDNNSHRKASAPPTLFKGQVYFPVYEPPPGSNRCNIGNAYICVADDECGTNNSHKLVKGAEANGSNCTFIREGVLSELVIFGDKLYANVAGPSEDSDTLYSVIAVPGEILSNTGGWRDTGY</sequence>
<keyword evidence="3" id="KW-0732">Signal</keyword>
<dbReference type="Pfam" id="PF05567">
    <property type="entry name" value="T4P_PilY1"/>
    <property type="match status" value="1"/>
</dbReference>
<feature type="chain" id="PRO_5004197090" evidence="3">
    <location>
        <begin position="24"/>
        <end position="1571"/>
    </location>
</feature>
<organism evidence="5 6">
    <name type="scientific">Pelagibacter ubique (strain HTCC1002)</name>
    <dbReference type="NCBI Taxonomy" id="314261"/>
    <lineage>
        <taxon>Bacteria</taxon>
        <taxon>Pseudomonadati</taxon>
        <taxon>Pseudomonadota</taxon>
        <taxon>Alphaproteobacteria</taxon>
        <taxon>Candidatus Pelagibacterales</taxon>
        <taxon>Candidatus Pelagibacteraceae</taxon>
        <taxon>Candidatus Pelagibacter</taxon>
    </lineage>
</organism>
<name>Q1V0H5_PELU1</name>
<evidence type="ECO:0000313" key="6">
    <source>
        <dbReference type="Proteomes" id="UP000005306"/>
    </source>
</evidence>
<dbReference type="HOGENOM" id="CLU_247760_0_0_5"/>
<reference evidence="5 6" key="1">
    <citation type="submission" date="2006-04" db="EMBL/GenBank/DDBJ databases">
        <authorList>
            <person name="Giovannoni S.J."/>
            <person name="Cho J.-C."/>
            <person name="Ferriera S."/>
            <person name="Johnson J."/>
            <person name="Kravitz S."/>
            <person name="Halpern A."/>
            <person name="Remington K."/>
            <person name="Beeson K."/>
            <person name="Tran B."/>
            <person name="Rogers Y.-H."/>
            <person name="Friedman R."/>
            <person name="Venter J.C."/>
        </authorList>
    </citation>
    <scope>NUCLEOTIDE SEQUENCE [LARGE SCALE GENOMIC DNA]</scope>
    <source>
        <strain evidence="5 6">HTCC1002</strain>
    </source>
</reference>
<gene>
    <name evidence="5" type="ORF">PU1002_06011</name>
</gene>
<dbReference type="EMBL" id="AAPV01000001">
    <property type="protein sequence ID" value="EAS85253.1"/>
    <property type="molecule type" value="Genomic_DNA"/>
</dbReference>
<keyword evidence="1" id="KW-0479">Metal-binding</keyword>
<evidence type="ECO:0000256" key="3">
    <source>
        <dbReference type="SAM" id="SignalP"/>
    </source>
</evidence>
<evidence type="ECO:0000259" key="4">
    <source>
        <dbReference type="Pfam" id="PF05567"/>
    </source>
</evidence>
<feature type="domain" description="PilY1 beta-propeller" evidence="4">
    <location>
        <begin position="822"/>
        <end position="975"/>
    </location>
</feature>
<accession>Q1V0H5</accession>
<evidence type="ECO:0000256" key="2">
    <source>
        <dbReference type="ARBA" id="ARBA00022837"/>
    </source>
</evidence>
<protein>
    <submittedName>
        <fullName evidence="5">Type II Secretion</fullName>
    </submittedName>
</protein>
<comment type="caution">
    <text evidence="5">The sequence shown here is derived from an EMBL/GenBank/DDBJ whole genome shotgun (WGS) entry which is preliminary data.</text>
</comment>
<evidence type="ECO:0000313" key="5">
    <source>
        <dbReference type="EMBL" id="EAS85253.1"/>
    </source>
</evidence>
<evidence type="ECO:0000256" key="1">
    <source>
        <dbReference type="ARBA" id="ARBA00022723"/>
    </source>
</evidence>
<dbReference type="Proteomes" id="UP000005306">
    <property type="component" value="Unassembled WGS sequence"/>
</dbReference>
<dbReference type="GO" id="GO:0046872">
    <property type="term" value="F:metal ion binding"/>
    <property type="evidence" value="ECO:0007669"/>
    <property type="project" value="UniProtKB-KW"/>
</dbReference>
<dbReference type="SUPFAM" id="SSF50952">
    <property type="entry name" value="Soluble quinoprotein glucose dehydrogenase"/>
    <property type="match status" value="1"/>
</dbReference>
<dbReference type="RefSeq" id="WP_006997840.1">
    <property type="nucleotide sequence ID" value="NZ_CH724130.1"/>
</dbReference>
<dbReference type="InterPro" id="IPR011041">
    <property type="entry name" value="Quinoprot_gluc/sorb_DH_b-prop"/>
</dbReference>
<proteinExistence type="predicted"/>
<feature type="signal peptide" evidence="3">
    <location>
        <begin position="1"/>
        <end position="23"/>
    </location>
</feature>